<sequence length="274" mass="29318">MAAAVVLIIGAIGVMAEPPDARAKPINPYVPCPEWQAQHPGWPCWGIFPEIEEPTPPNIPGPPPTVPQVPNPVVPQPGTAPPPAEALTPPTLPHTIDPCRAIVPAIDYVPPTLPGNEPSAPCSAGPQDIGFCPFGHNPDGSCRGHSAINGSGTKIEVPDDYIYDPNCEHVPAGRTCDSWVYMHDYCSGAPDQFPAPGANADFRGPCARHDMCLENGGTNNFCNNQLFDQMLQNCKYAYGYVDPRFDTCSKTALVYWTAVTTFQPPIPGKNGPWG</sequence>
<dbReference type="InterPro" id="IPR036444">
    <property type="entry name" value="PLipase_A2_dom_sf"/>
</dbReference>
<gene>
    <name evidence="1" type="ORF">F5544_19985</name>
</gene>
<dbReference type="Proteomes" id="UP000503540">
    <property type="component" value="Chromosome"/>
</dbReference>
<dbReference type="GO" id="GO:0004623">
    <property type="term" value="F:phospholipase A2 activity"/>
    <property type="evidence" value="ECO:0007669"/>
    <property type="project" value="InterPro"/>
</dbReference>
<name>A0A6G9YF05_9NOCA</name>
<organism evidence="1 2">
    <name type="scientific">Nocardia arthritidis</name>
    <dbReference type="NCBI Taxonomy" id="228602"/>
    <lineage>
        <taxon>Bacteria</taxon>
        <taxon>Bacillati</taxon>
        <taxon>Actinomycetota</taxon>
        <taxon>Actinomycetes</taxon>
        <taxon>Mycobacteriales</taxon>
        <taxon>Nocardiaceae</taxon>
        <taxon>Nocardia</taxon>
    </lineage>
</organism>
<dbReference type="KEGG" id="nah:F5544_19985"/>
<evidence type="ECO:0008006" key="3">
    <source>
        <dbReference type="Google" id="ProtNLM"/>
    </source>
</evidence>
<dbReference type="EMBL" id="CP046172">
    <property type="protein sequence ID" value="QIS11865.1"/>
    <property type="molecule type" value="Genomic_DNA"/>
</dbReference>
<evidence type="ECO:0000313" key="1">
    <source>
        <dbReference type="EMBL" id="QIS11865.1"/>
    </source>
</evidence>
<dbReference type="Gene3D" id="1.20.90.10">
    <property type="entry name" value="Phospholipase A2 domain"/>
    <property type="match status" value="1"/>
</dbReference>
<dbReference type="GO" id="GO:0006644">
    <property type="term" value="P:phospholipid metabolic process"/>
    <property type="evidence" value="ECO:0007669"/>
    <property type="project" value="InterPro"/>
</dbReference>
<dbReference type="GO" id="GO:0050482">
    <property type="term" value="P:arachidonate secretion"/>
    <property type="evidence" value="ECO:0007669"/>
    <property type="project" value="InterPro"/>
</dbReference>
<accession>A0A6G9YF05</accession>
<evidence type="ECO:0000313" key="2">
    <source>
        <dbReference type="Proteomes" id="UP000503540"/>
    </source>
</evidence>
<dbReference type="AlphaFoldDB" id="A0A6G9YF05"/>
<proteinExistence type="predicted"/>
<dbReference type="RefSeq" id="WP_167474622.1">
    <property type="nucleotide sequence ID" value="NZ_CP046172.1"/>
</dbReference>
<reference evidence="1 2" key="1">
    <citation type="journal article" date="2019" name="ACS Chem. Biol.">
        <title>Identification and Mobilization of a Cryptic Antibiotic Biosynthesis Gene Locus from a Human-Pathogenic Nocardia Isolate.</title>
        <authorList>
            <person name="Herisse M."/>
            <person name="Ishida K."/>
            <person name="Porter J.L."/>
            <person name="Howden B."/>
            <person name="Hertweck C."/>
            <person name="Stinear T.P."/>
            <person name="Pidot S.J."/>
        </authorList>
    </citation>
    <scope>NUCLEOTIDE SEQUENCE [LARGE SCALE GENOMIC DNA]</scope>
    <source>
        <strain evidence="1 2">AUSMDU00012717</strain>
    </source>
</reference>
<keyword evidence="2" id="KW-1185">Reference proteome</keyword>
<dbReference type="SUPFAM" id="SSF48619">
    <property type="entry name" value="Phospholipase A2, PLA2"/>
    <property type="match status" value="1"/>
</dbReference>
<protein>
    <recommendedName>
        <fullName evidence="3">Phospholipase</fullName>
    </recommendedName>
</protein>